<evidence type="ECO:0000313" key="3">
    <source>
        <dbReference type="Proteomes" id="UP000295717"/>
    </source>
</evidence>
<dbReference type="Pfam" id="PF09361">
    <property type="entry name" value="Phasin_2"/>
    <property type="match status" value="1"/>
</dbReference>
<dbReference type="Proteomes" id="UP000295717">
    <property type="component" value="Unassembled WGS sequence"/>
</dbReference>
<name>A0A4R3N5B8_9GAMM</name>
<evidence type="ECO:0000313" key="2">
    <source>
        <dbReference type="EMBL" id="TCT22303.1"/>
    </source>
</evidence>
<sequence length="121" mass="13439">MSKNDSLKVVNELTSKGIERVASLGELNVRLFEKLAARQVDAITLYTDHAVRIFKLATEAKGYNEFFKGQADASKELSERVVAEGKATIQMVGEARDDYRAWFDKNTAEITADLRKNVAAA</sequence>
<proteinExistence type="predicted"/>
<organism evidence="2 3">
    <name type="scientific">Thiobaca trueperi</name>
    <dbReference type="NCBI Taxonomy" id="127458"/>
    <lineage>
        <taxon>Bacteria</taxon>
        <taxon>Pseudomonadati</taxon>
        <taxon>Pseudomonadota</taxon>
        <taxon>Gammaproteobacteria</taxon>
        <taxon>Chromatiales</taxon>
        <taxon>Chromatiaceae</taxon>
        <taxon>Thiobaca</taxon>
    </lineage>
</organism>
<reference evidence="2 3" key="1">
    <citation type="submission" date="2019-03" db="EMBL/GenBank/DDBJ databases">
        <title>Genomic Encyclopedia of Type Strains, Phase IV (KMG-IV): sequencing the most valuable type-strain genomes for metagenomic binning, comparative biology and taxonomic classification.</title>
        <authorList>
            <person name="Goeker M."/>
        </authorList>
    </citation>
    <scope>NUCLEOTIDE SEQUENCE [LARGE SCALE GENOMIC DNA]</scope>
    <source>
        <strain evidence="2 3">DSM 13587</strain>
    </source>
</reference>
<comment type="caution">
    <text evidence="2">The sequence shown here is derived from an EMBL/GenBank/DDBJ whole genome shotgun (WGS) entry which is preliminary data.</text>
</comment>
<protein>
    <submittedName>
        <fullName evidence="2">Phasin protein</fullName>
    </submittedName>
</protein>
<gene>
    <name evidence="2" type="ORF">EDC35_103402</name>
</gene>
<dbReference type="EMBL" id="SMAO01000003">
    <property type="protein sequence ID" value="TCT22303.1"/>
    <property type="molecule type" value="Genomic_DNA"/>
</dbReference>
<feature type="domain" description="Phasin" evidence="1">
    <location>
        <begin position="10"/>
        <end position="105"/>
    </location>
</feature>
<dbReference type="AlphaFoldDB" id="A0A4R3N5B8"/>
<dbReference type="InterPro" id="IPR018968">
    <property type="entry name" value="Phasin"/>
</dbReference>
<dbReference type="OrthoDB" id="7061308at2"/>
<accession>A0A4R3N5B8</accession>
<evidence type="ECO:0000259" key="1">
    <source>
        <dbReference type="Pfam" id="PF09361"/>
    </source>
</evidence>
<keyword evidence="3" id="KW-1185">Reference proteome</keyword>
<dbReference type="RefSeq" id="WP_132976689.1">
    <property type="nucleotide sequence ID" value="NZ_SMAO01000003.1"/>
</dbReference>